<dbReference type="InterPro" id="IPR037185">
    <property type="entry name" value="EmrE-like"/>
</dbReference>
<sequence>MLAAVFLNEKLTLLQLFGALIVIIGILFVSIKKSKA</sequence>
<reference evidence="2 3" key="1">
    <citation type="submission" date="2023-09" db="EMBL/GenBank/DDBJ databases">
        <title>Thalassobella suaedae gen. nov., sp. nov., a marine bacterium of the family Flavobacteriaceae isolated from a halophyte Suaeda japonica.</title>
        <authorList>
            <person name="Lee S.Y."/>
            <person name="Hwang C.Y."/>
        </authorList>
    </citation>
    <scope>NUCLEOTIDE SEQUENCE [LARGE SCALE GENOMIC DNA]</scope>
    <source>
        <strain evidence="2 3">HL-DH14</strain>
    </source>
</reference>
<dbReference type="EMBL" id="CP134537">
    <property type="protein sequence ID" value="WNH10943.1"/>
    <property type="molecule type" value="Genomic_DNA"/>
</dbReference>
<keyword evidence="1" id="KW-0472">Membrane</keyword>
<dbReference type="RefSeq" id="WP_415867152.1">
    <property type="nucleotide sequence ID" value="NZ_CP134537.1"/>
</dbReference>
<keyword evidence="1" id="KW-0812">Transmembrane</keyword>
<gene>
    <name evidence="2" type="ORF">RHP51_03140</name>
</gene>
<evidence type="ECO:0008006" key="4">
    <source>
        <dbReference type="Google" id="ProtNLM"/>
    </source>
</evidence>
<evidence type="ECO:0000256" key="1">
    <source>
        <dbReference type="SAM" id="Phobius"/>
    </source>
</evidence>
<organism evidence="2 3">
    <name type="scientific">Thalassobellus suaedae</name>
    <dbReference type="NCBI Taxonomy" id="3074124"/>
    <lineage>
        <taxon>Bacteria</taxon>
        <taxon>Pseudomonadati</taxon>
        <taxon>Bacteroidota</taxon>
        <taxon>Flavobacteriia</taxon>
        <taxon>Flavobacteriales</taxon>
        <taxon>Flavobacteriaceae</taxon>
        <taxon>Thalassobellus</taxon>
    </lineage>
</organism>
<dbReference type="Gene3D" id="1.10.3730.20">
    <property type="match status" value="1"/>
</dbReference>
<name>A0ABY9XZ22_9FLAO</name>
<evidence type="ECO:0000313" key="2">
    <source>
        <dbReference type="EMBL" id="WNH10943.1"/>
    </source>
</evidence>
<protein>
    <recommendedName>
        <fullName evidence="4">EamA domain-containing protein</fullName>
    </recommendedName>
</protein>
<keyword evidence="1" id="KW-1133">Transmembrane helix</keyword>
<proteinExistence type="predicted"/>
<feature type="transmembrane region" description="Helical" evidence="1">
    <location>
        <begin position="12"/>
        <end position="31"/>
    </location>
</feature>
<evidence type="ECO:0000313" key="3">
    <source>
        <dbReference type="Proteomes" id="UP001302806"/>
    </source>
</evidence>
<dbReference type="SUPFAM" id="SSF103481">
    <property type="entry name" value="Multidrug resistance efflux transporter EmrE"/>
    <property type="match status" value="1"/>
</dbReference>
<accession>A0ABY9XZ22</accession>
<dbReference type="Proteomes" id="UP001302806">
    <property type="component" value="Chromosome"/>
</dbReference>